<organism evidence="1 2">
    <name type="scientific">Celerinatantimonas diazotrophica</name>
    <dbReference type="NCBI Taxonomy" id="412034"/>
    <lineage>
        <taxon>Bacteria</taxon>
        <taxon>Pseudomonadati</taxon>
        <taxon>Pseudomonadota</taxon>
        <taxon>Gammaproteobacteria</taxon>
        <taxon>Celerinatantimonadaceae</taxon>
        <taxon>Celerinatantimonas</taxon>
    </lineage>
</organism>
<sequence length="96" mass="11126">MKRMSYSLQKLELITEQQVLEQPAEILKRTYLKGDVFENPQATKDYQGERMSVFLLTELYPALKTASSMDVFIMQRFCLPMILSLVGSARNIFNPM</sequence>
<protein>
    <submittedName>
        <fullName evidence="1">Uncharacterized protein</fullName>
    </submittedName>
</protein>
<proteinExistence type="predicted"/>
<evidence type="ECO:0000313" key="2">
    <source>
        <dbReference type="Proteomes" id="UP000295565"/>
    </source>
</evidence>
<accession>A0A4R1K466</accession>
<evidence type="ECO:0000313" key="1">
    <source>
        <dbReference type="EMBL" id="TCK58915.1"/>
    </source>
</evidence>
<keyword evidence="2" id="KW-1185">Reference proteome</keyword>
<gene>
    <name evidence="1" type="ORF">EV690_1072</name>
</gene>
<dbReference type="AlphaFoldDB" id="A0A4R1K466"/>
<dbReference type="EMBL" id="SMGD01000011">
    <property type="protein sequence ID" value="TCK58915.1"/>
    <property type="molecule type" value="Genomic_DNA"/>
</dbReference>
<dbReference type="Proteomes" id="UP000295565">
    <property type="component" value="Unassembled WGS sequence"/>
</dbReference>
<comment type="caution">
    <text evidence="1">The sequence shown here is derived from an EMBL/GenBank/DDBJ whole genome shotgun (WGS) entry which is preliminary data.</text>
</comment>
<name>A0A4R1K466_9GAMM</name>
<reference evidence="1 2" key="1">
    <citation type="submission" date="2019-03" db="EMBL/GenBank/DDBJ databases">
        <title>Genomic Encyclopedia of Type Strains, Phase IV (KMG-IV): sequencing the most valuable type-strain genomes for metagenomic binning, comparative biology and taxonomic classification.</title>
        <authorList>
            <person name="Goeker M."/>
        </authorList>
    </citation>
    <scope>NUCLEOTIDE SEQUENCE [LARGE SCALE GENOMIC DNA]</scope>
    <source>
        <strain evidence="1 2">DSM 18577</strain>
    </source>
</reference>